<proteinExistence type="predicted"/>
<evidence type="ECO:0000313" key="3">
    <source>
        <dbReference type="Proteomes" id="UP000321523"/>
    </source>
</evidence>
<accession>A0A512DQA2</accession>
<dbReference type="EMBL" id="BJYZ01000012">
    <property type="protein sequence ID" value="GEO38656.1"/>
    <property type="molecule type" value="Genomic_DNA"/>
</dbReference>
<evidence type="ECO:0000259" key="1">
    <source>
        <dbReference type="PROSITE" id="PS51819"/>
    </source>
</evidence>
<dbReference type="CDD" id="cd07262">
    <property type="entry name" value="VOC_like"/>
    <property type="match status" value="1"/>
</dbReference>
<name>A0A512DQA2_9PROT</name>
<protein>
    <recommendedName>
        <fullName evidence="1">VOC domain-containing protein</fullName>
    </recommendedName>
</protein>
<dbReference type="OrthoDB" id="9807407at2"/>
<keyword evidence="3" id="KW-1185">Reference proteome</keyword>
<organism evidence="2 3">
    <name type="scientific">Skermanella aerolata</name>
    <dbReference type="NCBI Taxonomy" id="393310"/>
    <lineage>
        <taxon>Bacteria</taxon>
        <taxon>Pseudomonadati</taxon>
        <taxon>Pseudomonadota</taxon>
        <taxon>Alphaproteobacteria</taxon>
        <taxon>Rhodospirillales</taxon>
        <taxon>Azospirillaceae</taxon>
        <taxon>Skermanella</taxon>
    </lineage>
</organism>
<gene>
    <name evidence="2" type="ORF">SAE02_28040</name>
</gene>
<dbReference type="PANTHER" id="PTHR35006">
    <property type="entry name" value="GLYOXALASE FAMILY PROTEIN (AFU_ORTHOLOGUE AFUA_5G14830)"/>
    <property type="match status" value="1"/>
</dbReference>
<dbReference type="SUPFAM" id="SSF54593">
    <property type="entry name" value="Glyoxalase/Bleomycin resistance protein/Dihydroxybiphenyl dioxygenase"/>
    <property type="match status" value="1"/>
</dbReference>
<dbReference type="InterPro" id="IPR037523">
    <property type="entry name" value="VOC_core"/>
</dbReference>
<dbReference type="Proteomes" id="UP000321523">
    <property type="component" value="Unassembled WGS sequence"/>
</dbReference>
<dbReference type="Gene3D" id="3.10.180.10">
    <property type="entry name" value="2,3-Dihydroxybiphenyl 1,2-Dioxygenase, domain 1"/>
    <property type="match status" value="1"/>
</dbReference>
<dbReference type="RefSeq" id="WP_044432283.1">
    <property type="nucleotide sequence ID" value="NZ_BJYZ01000012.1"/>
</dbReference>
<dbReference type="Pfam" id="PF00903">
    <property type="entry name" value="Glyoxalase"/>
    <property type="match status" value="1"/>
</dbReference>
<dbReference type="PROSITE" id="PS51819">
    <property type="entry name" value="VOC"/>
    <property type="match status" value="1"/>
</dbReference>
<dbReference type="InterPro" id="IPR029068">
    <property type="entry name" value="Glyas_Bleomycin-R_OHBP_Dase"/>
</dbReference>
<feature type="domain" description="VOC" evidence="1">
    <location>
        <begin position="8"/>
        <end position="129"/>
    </location>
</feature>
<dbReference type="InterPro" id="IPR004360">
    <property type="entry name" value="Glyas_Fos-R_dOase_dom"/>
</dbReference>
<sequence length="143" mass="15343">MSETNKSILSHVSIGTNDFARAAAFYDKVMPALGCRRIAEHPGAVAYGKEYPEFWVQVPVDGHPATIGNGVHISFLADSAEVVNAFHAAALEAGAIDEGKPGPRPHYGPAYYGCFVRDPDGHKIEAMFWDAEAGLAAETHAEF</sequence>
<comment type="caution">
    <text evidence="2">The sequence shown here is derived from an EMBL/GenBank/DDBJ whole genome shotgun (WGS) entry which is preliminary data.</text>
</comment>
<dbReference type="AlphaFoldDB" id="A0A512DQA2"/>
<reference evidence="2 3" key="1">
    <citation type="submission" date="2019-07" db="EMBL/GenBank/DDBJ databases">
        <title>Whole genome shotgun sequence of Skermanella aerolata NBRC 106429.</title>
        <authorList>
            <person name="Hosoyama A."/>
            <person name="Uohara A."/>
            <person name="Ohji S."/>
            <person name="Ichikawa N."/>
        </authorList>
    </citation>
    <scope>NUCLEOTIDE SEQUENCE [LARGE SCALE GENOMIC DNA]</scope>
    <source>
        <strain evidence="2 3">NBRC 106429</strain>
    </source>
</reference>
<dbReference type="PANTHER" id="PTHR35006:SF4">
    <property type="entry name" value="BLR7706 PROTEIN"/>
    <property type="match status" value="1"/>
</dbReference>
<evidence type="ECO:0000313" key="2">
    <source>
        <dbReference type="EMBL" id="GEO38656.1"/>
    </source>
</evidence>